<dbReference type="STRING" id="29655.A0A0K9PKK5"/>
<keyword evidence="4" id="KW-0697">Rotamase</keyword>
<evidence type="ECO:0000256" key="2">
    <source>
        <dbReference type="ARBA" id="ARBA00005464"/>
    </source>
</evidence>
<evidence type="ECO:0000256" key="1">
    <source>
        <dbReference type="ARBA" id="ARBA00000971"/>
    </source>
</evidence>
<dbReference type="Gene3D" id="3.30.70.1050">
    <property type="entry name" value="Trigger factor ribosome-binding domain"/>
    <property type="match status" value="1"/>
</dbReference>
<dbReference type="GO" id="GO:0003755">
    <property type="term" value="F:peptidyl-prolyl cis-trans isomerase activity"/>
    <property type="evidence" value="ECO:0000318"/>
    <property type="project" value="GO_Central"/>
</dbReference>
<protein>
    <recommendedName>
        <fullName evidence="3">peptidylprolyl isomerase</fullName>
        <ecNumber evidence="3">5.2.1.8</ecNumber>
    </recommendedName>
</protein>
<sequence>MESAVKTLVSNFSSTIKSYKQFEHLRTKAPSSQVRLFYGDMIDVSRKPQKRNQIAYFTTIPFAAVPTTVVLSDLEEDTSDEGGVVTTEINNSRDEIKININVPGSETQSIFDTVFSKMVAAAQPIPGFRRVKGGKTVNIPKEILMHILGPSKVNKKCIKEIINSSVAEYVEKKGLRVSKDLRVEQSYEDLEAAFQPGKDLSFDANVRLLDRQ</sequence>
<feature type="domain" description="Trigger factor ribosome-binding bacterial" evidence="8">
    <location>
        <begin position="90"/>
        <end position="208"/>
    </location>
</feature>
<dbReference type="PANTHER" id="PTHR30560:SF5">
    <property type="entry name" value="OS09G0515400 PROTEIN"/>
    <property type="match status" value="1"/>
</dbReference>
<evidence type="ECO:0000256" key="4">
    <source>
        <dbReference type="ARBA" id="ARBA00023110"/>
    </source>
</evidence>
<keyword evidence="6" id="KW-0413">Isomerase</keyword>
<dbReference type="PANTHER" id="PTHR30560">
    <property type="entry name" value="TRIGGER FACTOR CHAPERONE AND PEPTIDYL-PROLYL CIS/TRANS ISOMERASE"/>
    <property type="match status" value="1"/>
</dbReference>
<evidence type="ECO:0000256" key="3">
    <source>
        <dbReference type="ARBA" id="ARBA00013194"/>
    </source>
</evidence>
<dbReference type="GO" id="GO:0043335">
    <property type="term" value="P:protein unfolding"/>
    <property type="evidence" value="ECO:0000318"/>
    <property type="project" value="GO_Central"/>
</dbReference>
<comment type="function">
    <text evidence="7">Involved in protein export. Acts as a chaperone by maintaining the newly synthesized protein in an open conformation. Functions as a peptidyl-prolyl cis-trans isomerase.</text>
</comment>
<dbReference type="InterPro" id="IPR005215">
    <property type="entry name" value="Trig_fac"/>
</dbReference>
<evidence type="ECO:0000256" key="6">
    <source>
        <dbReference type="ARBA" id="ARBA00023235"/>
    </source>
</evidence>
<dbReference type="GO" id="GO:0043022">
    <property type="term" value="F:ribosome binding"/>
    <property type="evidence" value="ECO:0000318"/>
    <property type="project" value="GO_Central"/>
</dbReference>
<dbReference type="GO" id="GO:0051083">
    <property type="term" value="P:'de novo' cotranslational protein folding"/>
    <property type="evidence" value="ECO:0000318"/>
    <property type="project" value="GO_Central"/>
</dbReference>
<dbReference type="InterPro" id="IPR036611">
    <property type="entry name" value="Trigger_fac_ribosome-bd_sf"/>
</dbReference>
<evidence type="ECO:0000256" key="5">
    <source>
        <dbReference type="ARBA" id="ARBA00023186"/>
    </source>
</evidence>
<name>A0A0K9PKK5_ZOSMR</name>
<dbReference type="EC" id="5.2.1.8" evidence="3"/>
<dbReference type="Pfam" id="PF05697">
    <property type="entry name" value="Trigger_N"/>
    <property type="match status" value="1"/>
</dbReference>
<comment type="similarity">
    <text evidence="2">Belongs to the FKBP-type PPIase family. Tig subfamily.</text>
</comment>
<dbReference type="OrthoDB" id="1881930at2759"/>
<dbReference type="GO" id="GO:0015031">
    <property type="term" value="P:protein transport"/>
    <property type="evidence" value="ECO:0007669"/>
    <property type="project" value="InterPro"/>
</dbReference>
<dbReference type="FunFam" id="3.30.70.1050:FF:000004">
    <property type="entry name" value="Trigger factor"/>
    <property type="match status" value="1"/>
</dbReference>
<dbReference type="SUPFAM" id="SSF102735">
    <property type="entry name" value="Trigger factor ribosome-binding domain"/>
    <property type="match status" value="1"/>
</dbReference>
<dbReference type="Proteomes" id="UP000036987">
    <property type="component" value="Unassembled WGS sequence"/>
</dbReference>
<evidence type="ECO:0000313" key="9">
    <source>
        <dbReference type="EMBL" id="KMZ68762.1"/>
    </source>
</evidence>
<dbReference type="AlphaFoldDB" id="A0A0K9PKK5"/>
<dbReference type="GO" id="GO:0044183">
    <property type="term" value="F:protein folding chaperone"/>
    <property type="evidence" value="ECO:0000318"/>
    <property type="project" value="GO_Central"/>
</dbReference>
<evidence type="ECO:0000259" key="8">
    <source>
        <dbReference type="Pfam" id="PF05697"/>
    </source>
</evidence>
<comment type="caution">
    <text evidence="9">The sequence shown here is derived from an EMBL/GenBank/DDBJ whole genome shotgun (WGS) entry which is preliminary data.</text>
</comment>
<keyword evidence="5" id="KW-0143">Chaperone</keyword>
<dbReference type="InterPro" id="IPR008881">
    <property type="entry name" value="Trigger_fac_ribosome-bd_bac"/>
</dbReference>
<dbReference type="EMBL" id="LFYR01000811">
    <property type="protein sequence ID" value="KMZ68762.1"/>
    <property type="molecule type" value="Genomic_DNA"/>
</dbReference>
<reference evidence="10" key="1">
    <citation type="journal article" date="2016" name="Nature">
        <title>The genome of the seagrass Zostera marina reveals angiosperm adaptation to the sea.</title>
        <authorList>
            <person name="Olsen J.L."/>
            <person name="Rouze P."/>
            <person name="Verhelst B."/>
            <person name="Lin Y.-C."/>
            <person name="Bayer T."/>
            <person name="Collen J."/>
            <person name="Dattolo E."/>
            <person name="De Paoli E."/>
            <person name="Dittami S."/>
            <person name="Maumus F."/>
            <person name="Michel G."/>
            <person name="Kersting A."/>
            <person name="Lauritano C."/>
            <person name="Lohaus R."/>
            <person name="Toepel M."/>
            <person name="Tonon T."/>
            <person name="Vanneste K."/>
            <person name="Amirebrahimi M."/>
            <person name="Brakel J."/>
            <person name="Bostroem C."/>
            <person name="Chovatia M."/>
            <person name="Grimwood J."/>
            <person name="Jenkins J.W."/>
            <person name="Jueterbock A."/>
            <person name="Mraz A."/>
            <person name="Stam W.T."/>
            <person name="Tice H."/>
            <person name="Bornberg-Bauer E."/>
            <person name="Green P.J."/>
            <person name="Pearson G.A."/>
            <person name="Procaccini G."/>
            <person name="Duarte C.M."/>
            <person name="Schmutz J."/>
            <person name="Reusch T.B.H."/>
            <person name="Van de Peer Y."/>
        </authorList>
    </citation>
    <scope>NUCLEOTIDE SEQUENCE [LARGE SCALE GENOMIC DNA]</scope>
    <source>
        <strain evidence="10">cv. Finnish</strain>
    </source>
</reference>
<evidence type="ECO:0000313" key="10">
    <source>
        <dbReference type="Proteomes" id="UP000036987"/>
    </source>
</evidence>
<comment type="catalytic activity">
    <reaction evidence="1">
        <text>[protein]-peptidylproline (omega=180) = [protein]-peptidylproline (omega=0)</text>
        <dbReference type="Rhea" id="RHEA:16237"/>
        <dbReference type="Rhea" id="RHEA-COMP:10747"/>
        <dbReference type="Rhea" id="RHEA-COMP:10748"/>
        <dbReference type="ChEBI" id="CHEBI:83833"/>
        <dbReference type="ChEBI" id="CHEBI:83834"/>
        <dbReference type="EC" id="5.2.1.8"/>
    </reaction>
</comment>
<organism evidence="9 10">
    <name type="scientific">Zostera marina</name>
    <name type="common">Eelgrass</name>
    <dbReference type="NCBI Taxonomy" id="29655"/>
    <lineage>
        <taxon>Eukaryota</taxon>
        <taxon>Viridiplantae</taxon>
        <taxon>Streptophyta</taxon>
        <taxon>Embryophyta</taxon>
        <taxon>Tracheophyta</taxon>
        <taxon>Spermatophyta</taxon>
        <taxon>Magnoliopsida</taxon>
        <taxon>Liliopsida</taxon>
        <taxon>Zosteraceae</taxon>
        <taxon>Zostera</taxon>
    </lineage>
</organism>
<proteinExistence type="inferred from homology"/>
<gene>
    <name evidence="9" type="ORF">ZOSMA_22G00510</name>
</gene>
<keyword evidence="10" id="KW-1185">Reference proteome</keyword>
<accession>A0A0K9PKK5</accession>
<evidence type="ECO:0000256" key="7">
    <source>
        <dbReference type="ARBA" id="ARBA00024849"/>
    </source>
</evidence>